<keyword evidence="3" id="KW-1185">Reference proteome</keyword>
<gene>
    <name evidence="2" type="ORF">SAMN05192558_102117</name>
</gene>
<dbReference type="InterPro" id="IPR021454">
    <property type="entry name" value="DUF3105"/>
</dbReference>
<feature type="compositionally biased region" description="Low complexity" evidence="1">
    <location>
        <begin position="31"/>
        <end position="51"/>
    </location>
</feature>
<dbReference type="Pfam" id="PF11303">
    <property type="entry name" value="DUF3105"/>
    <property type="match status" value="1"/>
</dbReference>
<evidence type="ECO:0008006" key="4">
    <source>
        <dbReference type="Google" id="ProtNLM"/>
    </source>
</evidence>
<reference evidence="3" key="1">
    <citation type="submission" date="2016-10" db="EMBL/GenBank/DDBJ databases">
        <authorList>
            <person name="Varghese N."/>
            <person name="Submissions S."/>
        </authorList>
    </citation>
    <scope>NUCLEOTIDE SEQUENCE [LARGE SCALE GENOMIC DNA]</scope>
    <source>
        <strain evidence="3">IBRC-M 10655</strain>
    </source>
</reference>
<dbReference type="EMBL" id="FNJB01000002">
    <property type="protein sequence ID" value="SDO18516.1"/>
    <property type="molecule type" value="Genomic_DNA"/>
</dbReference>
<evidence type="ECO:0000256" key="1">
    <source>
        <dbReference type="SAM" id="MobiDB-lite"/>
    </source>
</evidence>
<dbReference type="AlphaFoldDB" id="A0A1H0HH34"/>
<dbReference type="Proteomes" id="UP000199651">
    <property type="component" value="Unassembled WGS sequence"/>
</dbReference>
<sequence>MPTLPEVNRIAALVAVACVVLTGCTTAEQGKPVAAGTTTTKAPTKAPTSKKAVSREFVPTETTKDPTKKIDGVVAFDYKPGLHIDPTKRVAYDKAPPFGGAHDQAWAACMGVVYPKAVRTESIVHSLEHGAVWISYEPGLGEDEVKALAKRVDNKPYLLMSPYPGQDTPISLQSWGRQLKVDSADDERIDQFISATLRNKYLTPEPGASCDVLGPPHFDQDDPPPFDPTPPGADAVPVTGG</sequence>
<dbReference type="STRING" id="504798.SAMN05421871_101186"/>
<protein>
    <recommendedName>
        <fullName evidence="4">DUF3105 domain-containing protein</fullName>
    </recommendedName>
</protein>
<evidence type="ECO:0000313" key="2">
    <source>
        <dbReference type="EMBL" id="SDO18516.1"/>
    </source>
</evidence>
<feature type="region of interest" description="Disordered" evidence="1">
    <location>
        <begin position="204"/>
        <end position="241"/>
    </location>
</feature>
<name>A0A1H0HH34_9PSEU</name>
<evidence type="ECO:0000313" key="3">
    <source>
        <dbReference type="Proteomes" id="UP000199651"/>
    </source>
</evidence>
<feature type="region of interest" description="Disordered" evidence="1">
    <location>
        <begin position="31"/>
        <end position="64"/>
    </location>
</feature>
<proteinExistence type="predicted"/>
<organism evidence="2 3">
    <name type="scientific">Actinokineospora alba</name>
    <dbReference type="NCBI Taxonomy" id="504798"/>
    <lineage>
        <taxon>Bacteria</taxon>
        <taxon>Bacillati</taxon>
        <taxon>Actinomycetota</taxon>
        <taxon>Actinomycetes</taxon>
        <taxon>Pseudonocardiales</taxon>
        <taxon>Pseudonocardiaceae</taxon>
        <taxon>Actinokineospora</taxon>
    </lineage>
</organism>
<accession>A0A1H0HH34</accession>